<accession>A0A368YTT5</accession>
<feature type="compositionally biased region" description="Polar residues" evidence="1">
    <location>
        <begin position="71"/>
        <end position="80"/>
    </location>
</feature>
<evidence type="ECO:0000256" key="1">
    <source>
        <dbReference type="SAM" id="MobiDB-lite"/>
    </source>
</evidence>
<protein>
    <submittedName>
        <fullName evidence="2">Uncharacterized protein</fullName>
    </submittedName>
</protein>
<dbReference type="EMBL" id="QPJM01000008">
    <property type="protein sequence ID" value="RCW82367.1"/>
    <property type="molecule type" value="Genomic_DNA"/>
</dbReference>
<feature type="region of interest" description="Disordered" evidence="1">
    <location>
        <begin position="69"/>
        <end position="100"/>
    </location>
</feature>
<evidence type="ECO:0000313" key="2">
    <source>
        <dbReference type="EMBL" id="RCW82367.1"/>
    </source>
</evidence>
<reference evidence="2 3" key="1">
    <citation type="submission" date="2018-07" db="EMBL/GenBank/DDBJ databases">
        <title>Genomic Encyclopedia of Type Strains, Phase III (KMG-III): the genomes of soil and plant-associated and newly described type strains.</title>
        <authorList>
            <person name="Whitman W."/>
        </authorList>
    </citation>
    <scope>NUCLEOTIDE SEQUENCE [LARGE SCALE GENOMIC DNA]</scope>
    <source>
        <strain evidence="2 3">31-25a</strain>
    </source>
</reference>
<keyword evidence="3" id="KW-1185">Reference proteome</keyword>
<sequence length="100" mass="11095">MITYGRMTTDYAKPTLLVGSGTLQQPANINGQLLGLRSRQQRAVVECMQEARFTDPAFLFDDNPVHHGNLASRTAETQGGNPRPNPHGFTKRNAMVRSLR</sequence>
<gene>
    <name evidence="2" type="ORF">C7476_108182</name>
</gene>
<organism evidence="2 3">
    <name type="scientific">Phyllobacterium bourgognense</name>
    <dbReference type="NCBI Taxonomy" id="314236"/>
    <lineage>
        <taxon>Bacteria</taxon>
        <taxon>Pseudomonadati</taxon>
        <taxon>Pseudomonadota</taxon>
        <taxon>Alphaproteobacteria</taxon>
        <taxon>Hyphomicrobiales</taxon>
        <taxon>Phyllobacteriaceae</taxon>
        <taxon>Phyllobacterium</taxon>
    </lineage>
</organism>
<comment type="caution">
    <text evidence="2">The sequence shown here is derived from an EMBL/GenBank/DDBJ whole genome shotgun (WGS) entry which is preliminary data.</text>
</comment>
<name>A0A368YTT5_9HYPH</name>
<evidence type="ECO:0000313" key="3">
    <source>
        <dbReference type="Proteomes" id="UP000253324"/>
    </source>
</evidence>
<dbReference type="Proteomes" id="UP000253324">
    <property type="component" value="Unassembled WGS sequence"/>
</dbReference>
<dbReference type="AlphaFoldDB" id="A0A368YTT5"/>
<proteinExistence type="predicted"/>